<dbReference type="InterPro" id="IPR047794">
    <property type="entry name" value="C45_proenzyme-like"/>
</dbReference>
<dbReference type="InterPro" id="IPR005079">
    <property type="entry name" value="Peptidase_C45_hydrolase"/>
</dbReference>
<feature type="domain" description="Peptidase C45 hydrolase" evidence="1">
    <location>
        <begin position="155"/>
        <end position="379"/>
    </location>
</feature>
<dbReference type="Pfam" id="PF03417">
    <property type="entry name" value="AAT"/>
    <property type="match status" value="1"/>
</dbReference>
<dbReference type="PANTHER" id="PTHR34180">
    <property type="entry name" value="PEPTIDASE C45"/>
    <property type="match status" value="1"/>
</dbReference>
<evidence type="ECO:0000313" key="2">
    <source>
        <dbReference type="EMBL" id="EFG46335.1"/>
    </source>
</evidence>
<evidence type="ECO:0000259" key="1">
    <source>
        <dbReference type="Pfam" id="PF03417"/>
    </source>
</evidence>
<gene>
    <name evidence="2" type="ORF">HMPREF0183_2383</name>
</gene>
<comment type="caution">
    <text evidence="2">The sequence shown here is derived from an EMBL/GenBank/DDBJ whole genome shotgun (WGS) entry which is preliminary data.</text>
</comment>
<organism evidence="2 3">
    <name type="scientific">Brevibacterium mcbrellneri ATCC 49030</name>
    <dbReference type="NCBI Taxonomy" id="585530"/>
    <lineage>
        <taxon>Bacteria</taxon>
        <taxon>Bacillati</taxon>
        <taxon>Actinomycetota</taxon>
        <taxon>Actinomycetes</taxon>
        <taxon>Micrococcales</taxon>
        <taxon>Brevibacteriaceae</taxon>
        <taxon>Brevibacterium</taxon>
    </lineage>
</organism>
<dbReference type="STRING" id="585530.HMPREF0183_2383"/>
<sequence>MVARKRQALRAKDLTDYKPCKLHALQTQVAPGGSMKKNQPHLVRTETIYVDGTEPRQRGMARASQIAAHIRATVRAYSELYSAQGISETDATAAARASMDAIRNWDPDQHLELLGVAAGSGITAADLGLIVGRTEILTLAKEQPQECSTVTFQQPGRTMSAQTWDWKPELVRNWHFHRVAALPGGQSYAGFAEHGMTGKIGLNSAGLGVHLNILKNTDDASGGVPIHAVLARILSTASSVDEAISIAKDAPTSASSIITVLDRDRAVNMEINPHQVALNSRDGWALRTNHFACPSQADGAQLLTPDSNTHDRMDYLEAATTSAGEPHDLDDMLQVLCSPLEDGLVSVLPDPAAPNKGATLVTVRIDPANRRIDLSPGAPQFASDMTVNFTVPQN</sequence>
<accession>D4YR23</accession>
<name>D4YR23_9MICO</name>
<evidence type="ECO:0000313" key="3">
    <source>
        <dbReference type="Proteomes" id="UP000005714"/>
    </source>
</evidence>
<keyword evidence="3" id="KW-1185">Reference proteome</keyword>
<dbReference type="AlphaFoldDB" id="D4YR23"/>
<dbReference type="InterPro" id="IPR047801">
    <property type="entry name" value="Peptidase_C45"/>
</dbReference>
<keyword evidence="2" id="KW-0808">Transferase</keyword>
<reference evidence="2 3" key="1">
    <citation type="submission" date="2010-04" db="EMBL/GenBank/DDBJ databases">
        <authorList>
            <person name="Qin X."/>
            <person name="Bachman B."/>
            <person name="Battles P."/>
            <person name="Bell A."/>
            <person name="Bess C."/>
            <person name="Bickham C."/>
            <person name="Chaboub L."/>
            <person name="Chen D."/>
            <person name="Coyle M."/>
            <person name="Deiros D.R."/>
            <person name="Dinh H."/>
            <person name="Forbes L."/>
            <person name="Fowler G."/>
            <person name="Francisco L."/>
            <person name="Fu Q."/>
            <person name="Gubbala S."/>
            <person name="Hale W."/>
            <person name="Han Y."/>
            <person name="Hemphill L."/>
            <person name="Highlander S.K."/>
            <person name="Hirani K."/>
            <person name="Hogues M."/>
            <person name="Jackson L."/>
            <person name="Jakkamsetti A."/>
            <person name="Javaid M."/>
            <person name="Jiang H."/>
            <person name="Korchina V."/>
            <person name="Kovar C."/>
            <person name="Lara F."/>
            <person name="Lee S."/>
            <person name="Mata R."/>
            <person name="Mathew T."/>
            <person name="Moen C."/>
            <person name="Morales K."/>
            <person name="Munidasa M."/>
            <person name="Nazareth L."/>
            <person name="Ngo R."/>
            <person name="Nguyen L."/>
            <person name="Okwuonu G."/>
            <person name="Ongeri F."/>
            <person name="Patil S."/>
            <person name="Petrosino J."/>
            <person name="Pham C."/>
            <person name="Pham P."/>
            <person name="Pu L.-L."/>
            <person name="Puazo M."/>
            <person name="Raj R."/>
            <person name="Reid J."/>
            <person name="Rouhana J."/>
            <person name="Saada N."/>
            <person name="Shang Y."/>
            <person name="Simmons D."/>
            <person name="Thornton R."/>
            <person name="Warren J."/>
            <person name="Weissenberger G."/>
            <person name="Zhang J."/>
            <person name="Zhang L."/>
            <person name="Zhou C."/>
            <person name="Zhu D."/>
            <person name="Muzny D."/>
            <person name="Worley K."/>
            <person name="Gibbs R."/>
        </authorList>
    </citation>
    <scope>NUCLEOTIDE SEQUENCE [LARGE SCALE GENOMIC DNA]</scope>
    <source>
        <strain evidence="2 3">ATCC 49030</strain>
    </source>
</reference>
<dbReference type="Gene3D" id="3.60.60.10">
    <property type="entry name" value="Penicillin V Acylase, Chain A"/>
    <property type="match status" value="1"/>
</dbReference>
<dbReference type="Proteomes" id="UP000005714">
    <property type="component" value="Unassembled WGS sequence"/>
</dbReference>
<protein>
    <submittedName>
        <fullName evidence="2">Acyl-coenzyme A:6-aminopenicillanic acid acyl-transferase</fullName>
    </submittedName>
</protein>
<dbReference type="GO" id="GO:0016740">
    <property type="term" value="F:transferase activity"/>
    <property type="evidence" value="ECO:0007669"/>
    <property type="project" value="UniProtKB-KW"/>
</dbReference>
<dbReference type="eggNOG" id="COG4927">
    <property type="taxonomic scope" value="Bacteria"/>
</dbReference>
<dbReference type="NCBIfam" id="NF040521">
    <property type="entry name" value="C45_proenzyme"/>
    <property type="match status" value="1"/>
</dbReference>
<dbReference type="Gene3D" id="1.10.10.2120">
    <property type="match status" value="1"/>
</dbReference>
<dbReference type="OrthoDB" id="8109453at2"/>
<dbReference type="EMBL" id="ADNU01000091">
    <property type="protein sequence ID" value="EFG46335.1"/>
    <property type="molecule type" value="Genomic_DNA"/>
</dbReference>
<dbReference type="PANTHER" id="PTHR34180:SF1">
    <property type="entry name" value="BETA-ALANYL-DOPAMINE_CARCININE HYDROLASE"/>
    <property type="match status" value="1"/>
</dbReference>
<proteinExistence type="predicted"/>